<dbReference type="OrthoDB" id="2692435at2759"/>
<feature type="non-terminal residue" evidence="4">
    <location>
        <position position="1"/>
    </location>
</feature>
<dbReference type="AlphaFoldDB" id="A0A2A9N6R0"/>
<protein>
    <recommendedName>
        <fullName evidence="3">CCHC-type domain-containing protein</fullName>
    </recommendedName>
</protein>
<dbReference type="GO" id="GO:0008270">
    <property type="term" value="F:zinc ion binding"/>
    <property type="evidence" value="ECO:0007669"/>
    <property type="project" value="UniProtKB-KW"/>
</dbReference>
<feature type="region of interest" description="Disordered" evidence="2">
    <location>
        <begin position="28"/>
        <end position="53"/>
    </location>
</feature>
<dbReference type="InterPro" id="IPR001878">
    <property type="entry name" value="Znf_CCHC"/>
</dbReference>
<reference evidence="4 5" key="1">
    <citation type="submission" date="2014-02" db="EMBL/GenBank/DDBJ databases">
        <title>Transposable element dynamics among asymbiotic and ectomycorrhizal Amanita fungi.</title>
        <authorList>
            <consortium name="DOE Joint Genome Institute"/>
            <person name="Hess J."/>
            <person name="Skrede I."/>
            <person name="Wolfe B."/>
            <person name="LaButti K."/>
            <person name="Ohm R.A."/>
            <person name="Grigoriev I.V."/>
            <person name="Pringle A."/>
        </authorList>
    </citation>
    <scope>NUCLEOTIDE SEQUENCE [LARGE SCALE GENOMIC DNA]</scope>
    <source>
        <strain evidence="4 5">SKay4041</strain>
    </source>
</reference>
<accession>A0A2A9N6R0</accession>
<dbReference type="PROSITE" id="PS50158">
    <property type="entry name" value="ZF_CCHC"/>
    <property type="match status" value="1"/>
</dbReference>
<feature type="domain" description="CCHC-type" evidence="3">
    <location>
        <begin position="14"/>
        <end position="27"/>
    </location>
</feature>
<evidence type="ECO:0000259" key="3">
    <source>
        <dbReference type="PROSITE" id="PS50158"/>
    </source>
</evidence>
<proteinExistence type="predicted"/>
<dbReference type="GO" id="GO:0003676">
    <property type="term" value="F:nucleic acid binding"/>
    <property type="evidence" value="ECO:0007669"/>
    <property type="project" value="InterPro"/>
</dbReference>
<dbReference type="EMBL" id="KZ302283">
    <property type="protein sequence ID" value="PFH45825.1"/>
    <property type="molecule type" value="Genomic_DNA"/>
</dbReference>
<dbReference type="Gene3D" id="4.10.60.10">
    <property type="entry name" value="Zinc finger, CCHC-type"/>
    <property type="match status" value="1"/>
</dbReference>
<feature type="non-terminal residue" evidence="4">
    <location>
        <position position="89"/>
    </location>
</feature>
<sequence>TTLQAKDKKEMRECHTCKKKGHVKKDCWVKGGGKEGQGPKRKKGKEKTNQAQDNNVNSLLNDTLYMASATDFSKYDWILNSGTTSHICT</sequence>
<keyword evidence="1" id="KW-0862">Zinc</keyword>
<evidence type="ECO:0000256" key="2">
    <source>
        <dbReference type="SAM" id="MobiDB-lite"/>
    </source>
</evidence>
<keyword evidence="1" id="KW-0863">Zinc-finger</keyword>
<organism evidence="4 5">
    <name type="scientific">Amanita thiersii Skay4041</name>
    <dbReference type="NCBI Taxonomy" id="703135"/>
    <lineage>
        <taxon>Eukaryota</taxon>
        <taxon>Fungi</taxon>
        <taxon>Dikarya</taxon>
        <taxon>Basidiomycota</taxon>
        <taxon>Agaricomycotina</taxon>
        <taxon>Agaricomycetes</taxon>
        <taxon>Agaricomycetidae</taxon>
        <taxon>Agaricales</taxon>
        <taxon>Pluteineae</taxon>
        <taxon>Amanitaceae</taxon>
        <taxon>Amanita</taxon>
    </lineage>
</organism>
<dbReference type="STRING" id="703135.A0A2A9N6R0"/>
<dbReference type="Proteomes" id="UP000242287">
    <property type="component" value="Unassembled WGS sequence"/>
</dbReference>
<evidence type="ECO:0000313" key="4">
    <source>
        <dbReference type="EMBL" id="PFH45825.1"/>
    </source>
</evidence>
<name>A0A2A9N6R0_9AGAR</name>
<keyword evidence="5" id="KW-1185">Reference proteome</keyword>
<evidence type="ECO:0000313" key="5">
    <source>
        <dbReference type="Proteomes" id="UP000242287"/>
    </source>
</evidence>
<evidence type="ECO:0000256" key="1">
    <source>
        <dbReference type="PROSITE-ProRule" id="PRU00047"/>
    </source>
</evidence>
<gene>
    <name evidence="4" type="ORF">AMATHDRAFT_106345</name>
</gene>
<keyword evidence="1" id="KW-0479">Metal-binding</keyword>